<dbReference type="EMBL" id="CM045759">
    <property type="protein sequence ID" value="KAI8016949.1"/>
    <property type="molecule type" value="Genomic_DNA"/>
</dbReference>
<accession>A0ACC0HTU3</accession>
<organism evidence="1 2">
    <name type="scientific">Camellia lanceoleosa</name>
    <dbReference type="NCBI Taxonomy" id="1840588"/>
    <lineage>
        <taxon>Eukaryota</taxon>
        <taxon>Viridiplantae</taxon>
        <taxon>Streptophyta</taxon>
        <taxon>Embryophyta</taxon>
        <taxon>Tracheophyta</taxon>
        <taxon>Spermatophyta</taxon>
        <taxon>Magnoliopsida</taxon>
        <taxon>eudicotyledons</taxon>
        <taxon>Gunneridae</taxon>
        <taxon>Pentapetalae</taxon>
        <taxon>asterids</taxon>
        <taxon>Ericales</taxon>
        <taxon>Theaceae</taxon>
        <taxon>Camellia</taxon>
    </lineage>
</organism>
<dbReference type="Proteomes" id="UP001060215">
    <property type="component" value="Chromosome 2"/>
</dbReference>
<comment type="caution">
    <text evidence="1">The sequence shown here is derived from an EMBL/GenBank/DDBJ whole genome shotgun (WGS) entry which is preliminary data.</text>
</comment>
<protein>
    <submittedName>
        <fullName evidence="1">1,4-alpha-glucan-branching enzyme</fullName>
    </submittedName>
</protein>
<evidence type="ECO:0000313" key="2">
    <source>
        <dbReference type="Proteomes" id="UP001060215"/>
    </source>
</evidence>
<gene>
    <name evidence="1" type="ORF">LOK49_LG04G02535</name>
</gene>
<evidence type="ECO:0000313" key="1">
    <source>
        <dbReference type="EMBL" id="KAI8016949.1"/>
    </source>
</evidence>
<name>A0ACC0HTU3_9ERIC</name>
<keyword evidence="2" id="KW-1185">Reference proteome</keyword>
<reference evidence="1 2" key="1">
    <citation type="journal article" date="2022" name="Plant J.">
        <title>Chromosome-level genome of Camellia lanceoleosa provides a valuable resource for understanding genome evolution and self-incompatibility.</title>
        <authorList>
            <person name="Gong W."/>
            <person name="Xiao S."/>
            <person name="Wang L."/>
            <person name="Liao Z."/>
            <person name="Chang Y."/>
            <person name="Mo W."/>
            <person name="Hu G."/>
            <person name="Li W."/>
            <person name="Zhao G."/>
            <person name="Zhu H."/>
            <person name="Hu X."/>
            <person name="Ji K."/>
            <person name="Xiang X."/>
            <person name="Song Q."/>
            <person name="Yuan D."/>
            <person name="Jin S."/>
            <person name="Zhang L."/>
        </authorList>
    </citation>
    <scope>NUCLEOTIDE SEQUENCE [LARGE SCALE GENOMIC DNA]</scope>
    <source>
        <strain evidence="1">SQ_2022a</strain>
    </source>
</reference>
<proteinExistence type="predicted"/>
<sequence length="212" mass="24553">MQKTIGAFSGSRILLGHRKLLSSSKISTYWRAGLSSTTSAILTDDNSTMTTIVDGNRKYWPLGTDPGLEPFIDHFRYRVKRYVDQKKLIEKYEGSLEEFALAMFIFCRSMQGFPSLVARGFRWYVSVALWNKFSYKFQMRRFLGLNGMQVNVKFRKLFTTLLFGTFMEDETRSWLKQSYEKTENHVEKNEKHVEKKELEVGSSNVGTGLSFG</sequence>